<gene>
    <name evidence="1" type="ORF">AVENLUH13518_01819</name>
</gene>
<accession>A0A150HUF0</accession>
<dbReference type="EMBL" id="JRHX01000052">
    <property type="protein sequence ID" value="KXZ70554.1"/>
    <property type="molecule type" value="Genomic_DNA"/>
</dbReference>
<proteinExistence type="predicted"/>
<organism evidence="1 2">
    <name type="scientific">Acinetobacter venetianus</name>
    <dbReference type="NCBI Taxonomy" id="52133"/>
    <lineage>
        <taxon>Bacteria</taxon>
        <taxon>Pseudomonadati</taxon>
        <taxon>Pseudomonadota</taxon>
        <taxon>Gammaproteobacteria</taxon>
        <taxon>Moraxellales</taxon>
        <taxon>Moraxellaceae</taxon>
        <taxon>Acinetobacter</taxon>
    </lineage>
</organism>
<evidence type="ECO:0000313" key="1">
    <source>
        <dbReference type="EMBL" id="KXZ70554.1"/>
    </source>
</evidence>
<comment type="caution">
    <text evidence="1">The sequence shown here is derived from an EMBL/GenBank/DDBJ whole genome shotgun (WGS) entry which is preliminary data.</text>
</comment>
<dbReference type="AlphaFoldDB" id="A0A150HUF0"/>
<evidence type="ECO:0000313" key="2">
    <source>
        <dbReference type="Proteomes" id="UP000075544"/>
    </source>
</evidence>
<protein>
    <submittedName>
        <fullName evidence="1">Uncharacterized protein</fullName>
    </submittedName>
</protein>
<dbReference type="PATRIC" id="fig|52133.19.peg.1847"/>
<name>A0A150HUF0_9GAMM</name>
<dbReference type="Proteomes" id="UP000075544">
    <property type="component" value="Unassembled WGS sequence"/>
</dbReference>
<reference evidence="1 2" key="1">
    <citation type="journal article" date="2016" name="Sci. Rep.">
        <title>Genomic and phenotypic characterization of the species Acinetobacter venetianus.</title>
        <authorList>
            <person name="Fondi M."/>
            <person name="Maida I."/>
            <person name="Perrin E."/>
            <person name="Orlandini V."/>
            <person name="La Torre L."/>
            <person name="Bosi E."/>
            <person name="Negroni A."/>
            <person name="Zanaroli G."/>
            <person name="Fava F."/>
            <person name="Decorosi F."/>
            <person name="Giovannetti L."/>
            <person name="Viti C."/>
            <person name="Vaneechoutte M."/>
            <person name="Dijkshoorn L."/>
            <person name="Fani R."/>
        </authorList>
    </citation>
    <scope>NUCLEOTIDE SEQUENCE [LARGE SCALE GENOMIC DNA]</scope>
    <source>
        <strain evidence="1 2">LUH13518</strain>
    </source>
</reference>
<sequence length="62" mass="7038">MAALWIHDLNNPESATNPDKKLVHPLELIIENANHGGLWQVPYLARTALPFAVAYGWVREKF</sequence>